<sequence length="364" mass="41748">MIYTHNLQANVSLETKLIKPNGIFYLGVAKFQDESKHCSDDDETNRYELFLEPSEGKNHSDSVMETSHIELSEDFNDKLHILIHHSKLLHHVLDELASSISSYRGSLSMNEDCLGLLDDVSDFHDLLSKTKVDIRLTFLFDDIYGNHAAVDIRKIKCLAFIDTDSRGIDLKPEIEMISWIEYQDLGKIQAEILTNLQKLMRVGDNACNPSYGLFKMLWSRFSKILLVIPEEEDCSRVVPRYLGLVFSHLRRWDYSCMLHNDEQITKKWHSEDGLAKLQRMGVLAYLSLAKIEFSVKGFMEDRSNGQGNSTLVTLHLQCINQTMHKDVESGHMMLYAQSSIEIGDFIPVGVYELSSRTKKCHYTS</sequence>
<proteinExistence type="predicted"/>
<keyword evidence="1" id="KW-1185">Reference proteome</keyword>
<name>A0ABM4UWX3_COFAR</name>
<organism evidence="1 2">
    <name type="scientific">Coffea arabica</name>
    <name type="common">Arabian coffee</name>
    <dbReference type="NCBI Taxonomy" id="13443"/>
    <lineage>
        <taxon>Eukaryota</taxon>
        <taxon>Viridiplantae</taxon>
        <taxon>Streptophyta</taxon>
        <taxon>Embryophyta</taxon>
        <taxon>Tracheophyta</taxon>
        <taxon>Spermatophyta</taxon>
        <taxon>Magnoliopsida</taxon>
        <taxon>eudicotyledons</taxon>
        <taxon>Gunneridae</taxon>
        <taxon>Pentapetalae</taxon>
        <taxon>asterids</taxon>
        <taxon>lamiids</taxon>
        <taxon>Gentianales</taxon>
        <taxon>Rubiaceae</taxon>
        <taxon>Ixoroideae</taxon>
        <taxon>Gardenieae complex</taxon>
        <taxon>Bertiereae - Coffeeae clade</taxon>
        <taxon>Coffeeae</taxon>
        <taxon>Coffea</taxon>
    </lineage>
</organism>
<evidence type="ECO:0000313" key="1">
    <source>
        <dbReference type="Proteomes" id="UP001652660"/>
    </source>
</evidence>
<gene>
    <name evidence="2" type="primary">LOC140009608</name>
</gene>
<evidence type="ECO:0000313" key="2">
    <source>
        <dbReference type="RefSeq" id="XP_071911793.1"/>
    </source>
</evidence>
<dbReference type="Proteomes" id="UP001652660">
    <property type="component" value="Chromosome 6e"/>
</dbReference>
<accession>A0ABM4UWX3</accession>
<protein>
    <submittedName>
        <fullName evidence="2">L-type lectin-domain containing receptor kinase S.6-like</fullName>
    </submittedName>
</protein>
<dbReference type="RefSeq" id="XP_071911793.1">
    <property type="nucleotide sequence ID" value="XM_072055692.1"/>
</dbReference>
<dbReference type="GeneID" id="140009608"/>
<reference evidence="2" key="1">
    <citation type="submission" date="2025-08" db="UniProtKB">
        <authorList>
            <consortium name="RefSeq"/>
        </authorList>
    </citation>
    <scope>IDENTIFICATION</scope>
    <source>
        <tissue evidence="2">Leaves</tissue>
    </source>
</reference>